<dbReference type="Proteomes" id="UP000006851">
    <property type="component" value="Chromosome"/>
</dbReference>
<dbReference type="PANTHER" id="PTHR43322:SF1">
    <property type="entry name" value="1-DEOXY-D-XYLULOSE-5-PHOSPHATE SYNTHASE"/>
    <property type="match status" value="1"/>
</dbReference>
<evidence type="ECO:0000313" key="15">
    <source>
        <dbReference type="Proteomes" id="UP000006851"/>
    </source>
</evidence>
<evidence type="ECO:0000259" key="13">
    <source>
        <dbReference type="SMART" id="SM00861"/>
    </source>
</evidence>
<evidence type="ECO:0000256" key="12">
    <source>
        <dbReference type="ARBA" id="ARBA00023229"/>
    </source>
</evidence>
<evidence type="ECO:0000313" key="14">
    <source>
        <dbReference type="EMBL" id="AEB06374.1"/>
    </source>
</evidence>
<dbReference type="Pfam" id="PF13292">
    <property type="entry name" value="DXP_synthase_N"/>
    <property type="match status" value="1"/>
</dbReference>
<keyword evidence="12" id="KW-0414">Isoprene biosynthesis</keyword>
<dbReference type="InterPro" id="IPR009014">
    <property type="entry name" value="Transketo_C/PFOR_II"/>
</dbReference>
<gene>
    <name evidence="14" type="ordered locus">Corgl_0248</name>
</gene>
<dbReference type="Pfam" id="PF02779">
    <property type="entry name" value="Transket_pyr"/>
    <property type="match status" value="1"/>
</dbReference>
<dbReference type="OrthoDB" id="9803371at2"/>
<comment type="cofactor">
    <cofactor evidence="1">
        <name>Mg(2+)</name>
        <dbReference type="ChEBI" id="CHEBI:18420"/>
    </cofactor>
</comment>
<dbReference type="PANTHER" id="PTHR43322">
    <property type="entry name" value="1-D-DEOXYXYLULOSE 5-PHOSPHATE SYNTHASE-RELATED"/>
    <property type="match status" value="1"/>
</dbReference>
<evidence type="ECO:0000256" key="4">
    <source>
        <dbReference type="ARBA" id="ARBA00011081"/>
    </source>
</evidence>
<dbReference type="GO" id="GO:0019288">
    <property type="term" value="P:isopentenyl diphosphate biosynthetic process, methylerythritol 4-phosphate pathway"/>
    <property type="evidence" value="ECO:0007669"/>
    <property type="project" value="TreeGrafter"/>
</dbReference>
<dbReference type="NCBIfam" id="NF008968">
    <property type="entry name" value="PRK12315.1"/>
    <property type="match status" value="1"/>
</dbReference>
<evidence type="ECO:0000256" key="11">
    <source>
        <dbReference type="ARBA" id="ARBA00023052"/>
    </source>
</evidence>
<dbReference type="SUPFAM" id="SSF52922">
    <property type="entry name" value="TK C-terminal domain-like"/>
    <property type="match status" value="1"/>
</dbReference>
<dbReference type="InterPro" id="IPR033248">
    <property type="entry name" value="Transketolase_C"/>
</dbReference>
<dbReference type="Gene3D" id="3.40.50.920">
    <property type="match status" value="1"/>
</dbReference>
<protein>
    <recommendedName>
        <fullName evidence="6">1-deoxy-D-xylulose-5-phosphate synthase</fullName>
        <ecNumber evidence="6">2.2.1.7</ecNumber>
    </recommendedName>
</protein>
<dbReference type="EC" id="2.2.1.7" evidence="6"/>
<keyword evidence="15" id="KW-1185">Reference proteome</keyword>
<keyword evidence="11" id="KW-0786">Thiamine pyrophosphate</keyword>
<dbReference type="STRING" id="700015.Corgl_0248"/>
<evidence type="ECO:0000256" key="8">
    <source>
        <dbReference type="ARBA" id="ARBA00022723"/>
    </source>
</evidence>
<dbReference type="PROSITE" id="PS00801">
    <property type="entry name" value="TRANSKETOLASE_1"/>
    <property type="match status" value="1"/>
</dbReference>
<dbReference type="UniPathway" id="UPA00064">
    <property type="reaction ID" value="UER00091"/>
</dbReference>
<dbReference type="InterPro" id="IPR029061">
    <property type="entry name" value="THDP-binding"/>
</dbReference>
<dbReference type="InterPro" id="IPR005477">
    <property type="entry name" value="Dxylulose-5-P_synthase"/>
</dbReference>
<organism evidence="14 15">
    <name type="scientific">Coriobacterium glomerans (strain ATCC 49209 / DSM 20642 / JCM 10262 / PW2)</name>
    <dbReference type="NCBI Taxonomy" id="700015"/>
    <lineage>
        <taxon>Bacteria</taxon>
        <taxon>Bacillati</taxon>
        <taxon>Actinomycetota</taxon>
        <taxon>Coriobacteriia</taxon>
        <taxon>Coriobacteriales</taxon>
        <taxon>Coriobacteriaceae</taxon>
        <taxon>Coriobacterium</taxon>
    </lineage>
</organism>
<proteinExistence type="inferred from homology"/>
<dbReference type="InterPro" id="IPR005475">
    <property type="entry name" value="Transketolase-like_Pyr-bd"/>
</dbReference>
<evidence type="ECO:0000256" key="5">
    <source>
        <dbReference type="ARBA" id="ARBA00011738"/>
    </source>
</evidence>
<dbReference type="Gene3D" id="3.40.50.970">
    <property type="match status" value="2"/>
</dbReference>
<accession>F2N735</accession>
<evidence type="ECO:0000256" key="7">
    <source>
        <dbReference type="ARBA" id="ARBA00022679"/>
    </source>
</evidence>
<dbReference type="AlphaFoldDB" id="F2N735"/>
<evidence type="ECO:0000256" key="6">
    <source>
        <dbReference type="ARBA" id="ARBA00013150"/>
    </source>
</evidence>
<dbReference type="GO" id="GO:0008661">
    <property type="term" value="F:1-deoxy-D-xylulose-5-phosphate synthase activity"/>
    <property type="evidence" value="ECO:0007669"/>
    <property type="project" value="UniProtKB-EC"/>
</dbReference>
<comment type="cofactor">
    <cofactor evidence="2">
        <name>thiamine diphosphate</name>
        <dbReference type="ChEBI" id="CHEBI:58937"/>
    </cofactor>
</comment>
<dbReference type="InterPro" id="IPR049557">
    <property type="entry name" value="Transketolase_CS"/>
</dbReference>
<evidence type="ECO:0000256" key="2">
    <source>
        <dbReference type="ARBA" id="ARBA00001964"/>
    </source>
</evidence>
<evidence type="ECO:0000256" key="10">
    <source>
        <dbReference type="ARBA" id="ARBA00022977"/>
    </source>
</evidence>
<dbReference type="SUPFAM" id="SSF52518">
    <property type="entry name" value="Thiamin diphosphate-binding fold (THDP-binding)"/>
    <property type="match status" value="2"/>
</dbReference>
<evidence type="ECO:0000256" key="3">
    <source>
        <dbReference type="ARBA" id="ARBA00004980"/>
    </source>
</evidence>
<keyword evidence="8" id="KW-0479">Metal-binding</keyword>
<dbReference type="KEGG" id="cgo:Corgl_0248"/>
<dbReference type="GO" id="GO:0009228">
    <property type="term" value="P:thiamine biosynthetic process"/>
    <property type="evidence" value="ECO:0007669"/>
    <property type="project" value="UniProtKB-KW"/>
</dbReference>
<name>F2N735_CORGP</name>
<dbReference type="CDD" id="cd02007">
    <property type="entry name" value="TPP_DXS"/>
    <property type="match status" value="1"/>
</dbReference>
<sequence>MEGLLEHITSPKDVRALPSSELDALCGELRRAILESSAVVGGHVGPNLGVVELTVALHRVFDTPRDRLIFDVSHQTYAHKALTGRAAAFLDPTRYQEVSGFSNPDESPFDLFAMGHTSTSIGLGCGLVKAREIEGETYDVIAVIGDGALSGGLAFEGLDNAADLGCGLIIIVNDNNRSIAENHGGIYRNLAELRRTHGKAQHNFFRALGLDYRYVEEGNDVHALASALESLRGIDHPVVLHVHTLKGAGFPAAVRDPESWHHAAPFTLADGATIPDPHPFAEGSVCYADITGGLLSERIKNDPAVVAISAATPYIMGFTPARRAAAGAGYVDVGICEEHAVTYATALAQAGAKPVFGVYATFLQRAYDELWHDMCLNAAPATILVFGASVFGSSAETHLGFFDLAMLGSLPAMRVLAPVCREEYEAMLRWSLDQREGPVAIRIPETGVISRSDLAPEGSSPSFSAPSYQVARTGGDVAILALGSLFTLGERVADMLAEDHGIRATLVNPRFGSELDEGCLEAIGRDHAVVITIEDGVLDGGWGEKVARYLGPSPARVRCYGIPKRFFDRFDPGELLKRCGMNAPDMVSNVLDMIRAVSKDESGSL</sequence>
<reference evidence="15" key="1">
    <citation type="journal article" date="2013" name="Stand. Genomic Sci.">
        <title>Complete genome sequence of Coriobacterium glomerans type strain (PW2(T)) from the midgut of Pyrrhocoris apterus L. (red soldier bug).</title>
        <authorList>
            <person name="Stackebrandt E."/>
            <person name="Zeytun A."/>
            <person name="Lapidus A."/>
            <person name="Nolan M."/>
            <person name="Lucas S."/>
            <person name="Hammon N."/>
            <person name="Deshpande S."/>
            <person name="Cheng J.F."/>
            <person name="Tapia R."/>
            <person name="Goodwin L.A."/>
            <person name="Pitluck S."/>
            <person name="Liolios K."/>
            <person name="Pagani I."/>
            <person name="Ivanova N."/>
            <person name="Mavromatis K."/>
            <person name="Mikhailova N."/>
            <person name="Huntemann M."/>
            <person name="Pati A."/>
            <person name="Chen A."/>
            <person name="Palaniappan K."/>
            <person name="Chang Y.J."/>
            <person name="Land M."/>
            <person name="Hauser L."/>
            <person name="Rohde M."/>
            <person name="Pukall R."/>
            <person name="Goker M."/>
            <person name="Detter J.C."/>
            <person name="Woyke T."/>
            <person name="Bristow J."/>
            <person name="Eisen J.A."/>
            <person name="Markowitz V."/>
            <person name="Hugenholtz P."/>
            <person name="Kyrpides N.C."/>
            <person name="Klenk H.P."/>
        </authorList>
    </citation>
    <scope>NUCLEOTIDE SEQUENCE</scope>
    <source>
        <strain evidence="15">ATCC 49209 / DSM 20642 / JCM 10262 / PW2</strain>
    </source>
</reference>
<dbReference type="Pfam" id="PF02780">
    <property type="entry name" value="Transketolase_C"/>
    <property type="match status" value="1"/>
</dbReference>
<dbReference type="GO" id="GO:0005829">
    <property type="term" value="C:cytosol"/>
    <property type="evidence" value="ECO:0007669"/>
    <property type="project" value="TreeGrafter"/>
</dbReference>
<dbReference type="eggNOG" id="COG1154">
    <property type="taxonomic scope" value="Bacteria"/>
</dbReference>
<dbReference type="GO" id="GO:0000287">
    <property type="term" value="F:magnesium ion binding"/>
    <property type="evidence" value="ECO:0007669"/>
    <property type="project" value="UniProtKB-ARBA"/>
</dbReference>
<comment type="pathway">
    <text evidence="3">Metabolic intermediate biosynthesis; 1-deoxy-D-xylulose 5-phosphate biosynthesis; 1-deoxy-D-xylulose 5-phosphate from D-glyceraldehyde 3-phosphate and pyruvate: step 1/1.</text>
</comment>
<dbReference type="RefSeq" id="WP_013708117.1">
    <property type="nucleotide sequence ID" value="NC_015389.1"/>
</dbReference>
<feature type="domain" description="Transketolase-like pyrimidine-binding" evidence="13">
    <location>
        <begin position="285"/>
        <end position="451"/>
    </location>
</feature>
<dbReference type="GO" id="GO:0016114">
    <property type="term" value="P:terpenoid biosynthetic process"/>
    <property type="evidence" value="ECO:0007669"/>
    <property type="project" value="InterPro"/>
</dbReference>
<dbReference type="CDD" id="cd07033">
    <property type="entry name" value="TPP_PYR_DXS_TK_like"/>
    <property type="match status" value="1"/>
</dbReference>
<comment type="subunit">
    <text evidence="5">Homodimer.</text>
</comment>
<dbReference type="NCBIfam" id="NF003933">
    <property type="entry name" value="PRK05444.2-2"/>
    <property type="match status" value="1"/>
</dbReference>
<evidence type="ECO:0000256" key="1">
    <source>
        <dbReference type="ARBA" id="ARBA00001946"/>
    </source>
</evidence>
<comment type="similarity">
    <text evidence="4">Belongs to the transketolase family. DXPS subfamily.</text>
</comment>
<keyword evidence="9" id="KW-0460">Magnesium</keyword>
<evidence type="ECO:0000256" key="9">
    <source>
        <dbReference type="ARBA" id="ARBA00022842"/>
    </source>
</evidence>
<keyword evidence="7 14" id="KW-0808">Transferase</keyword>
<keyword evidence="10" id="KW-0784">Thiamine biosynthesis</keyword>
<dbReference type="SMART" id="SM00861">
    <property type="entry name" value="Transket_pyr"/>
    <property type="match status" value="1"/>
</dbReference>
<dbReference type="HOGENOM" id="CLU_009227_1_4_11"/>
<dbReference type="EMBL" id="CP002628">
    <property type="protein sequence ID" value="AEB06374.1"/>
    <property type="molecule type" value="Genomic_DNA"/>
</dbReference>